<sequence>MNAWVLRTVLLCFPLQAIAGSGTEKPDPSRVIILGVDHAAQLVSSNDSPAMLAAFLDRAQPDAICIERSPEAFARNDYYEFTYEVQDVIVPFARARGVDLCPIDWAPPSEDAKLGFGTDLEAIPQVRPDQGFQGFLSFPRPAQLNRDIFHADTEVNLAKVTQWAVTPSKRAKDDLPRRLYLYRTYLQAKRVAAAAKARPGGTIVVVVGEFHKRDMEAVLSDDDSILLVQPTAIGRPSDAQRAAANRDAYLYAIASFNLLGVQAGTGNINYAFVDEAVAALAQSTPSAEVDLYRTRLDLLRKRITSEQAVERYRTIATAAGDARFSWTGVSDNQRVDSYFDPFGNLSVRQRALLEAARELGGSTRMVEAEAIAGTIANELDPAKSRQFQAYFERYIRSGR</sequence>
<protein>
    <recommendedName>
        <fullName evidence="4">Haem-binding uptake Tiki superfamily ChaN domain-containing protein</fullName>
    </recommendedName>
</protein>
<dbReference type="EMBL" id="NIXP01000018">
    <property type="protein sequence ID" value="OWR34913.1"/>
    <property type="molecule type" value="Genomic_DNA"/>
</dbReference>
<accession>A0A246L2F5</accession>
<evidence type="ECO:0000256" key="1">
    <source>
        <dbReference type="SAM" id="SignalP"/>
    </source>
</evidence>
<reference evidence="2 3" key="1">
    <citation type="submission" date="2017-06" db="EMBL/GenBank/DDBJ databases">
        <authorList>
            <person name="Kim H.J."/>
            <person name="Triplett B.A."/>
        </authorList>
    </citation>
    <scope>NUCLEOTIDE SEQUENCE [LARGE SCALE GENOMIC DNA]</scope>
    <source>
        <strain evidence="2 3">S18795</strain>
    </source>
</reference>
<proteinExistence type="predicted"/>
<evidence type="ECO:0000313" key="2">
    <source>
        <dbReference type="EMBL" id="OWR34913.1"/>
    </source>
</evidence>
<name>A0A246L2F5_9GAMM</name>
<organism evidence="2 3">
    <name type="scientific">Stenotrophomonas pavanii</name>
    <dbReference type="NCBI Taxonomy" id="487698"/>
    <lineage>
        <taxon>Bacteria</taxon>
        <taxon>Pseudomonadati</taxon>
        <taxon>Pseudomonadota</taxon>
        <taxon>Gammaproteobacteria</taxon>
        <taxon>Lysobacterales</taxon>
        <taxon>Lysobacteraceae</taxon>
        <taxon>Stenotrophomonas</taxon>
    </lineage>
</organism>
<feature type="chain" id="PRO_5011225490" description="Haem-binding uptake Tiki superfamily ChaN domain-containing protein" evidence="1">
    <location>
        <begin position="20"/>
        <end position="399"/>
    </location>
</feature>
<keyword evidence="1" id="KW-0732">Signal</keyword>
<gene>
    <name evidence="2" type="ORF">CEE55_04265</name>
</gene>
<feature type="signal peptide" evidence="1">
    <location>
        <begin position="1"/>
        <end position="19"/>
    </location>
</feature>
<comment type="caution">
    <text evidence="2">The sequence shown here is derived from an EMBL/GenBank/DDBJ whole genome shotgun (WGS) entry which is preliminary data.</text>
</comment>
<dbReference type="Proteomes" id="UP000197904">
    <property type="component" value="Unassembled WGS sequence"/>
</dbReference>
<dbReference type="RefSeq" id="WP_049471393.1">
    <property type="nucleotide sequence ID" value="NZ_JBJMAE010000011.1"/>
</dbReference>
<evidence type="ECO:0000313" key="3">
    <source>
        <dbReference type="Proteomes" id="UP000197904"/>
    </source>
</evidence>
<dbReference type="AlphaFoldDB" id="A0A246L2F5"/>
<evidence type="ECO:0008006" key="4">
    <source>
        <dbReference type="Google" id="ProtNLM"/>
    </source>
</evidence>